<feature type="transmembrane region" description="Helical" evidence="1">
    <location>
        <begin position="105"/>
        <end position="124"/>
    </location>
</feature>
<protein>
    <recommendedName>
        <fullName evidence="2">DUF6644 domain-containing protein</fullName>
    </recommendedName>
</protein>
<accession>A0ABX2T5Z1</accession>
<comment type="caution">
    <text evidence="3">The sequence shown here is derived from an EMBL/GenBank/DDBJ whole genome shotgun (WGS) entry which is preliminary data.</text>
</comment>
<keyword evidence="1" id="KW-1133">Transmembrane helix</keyword>
<dbReference type="Pfam" id="PF20349">
    <property type="entry name" value="DUF6644"/>
    <property type="match status" value="1"/>
</dbReference>
<organism evidence="3 4">
    <name type="scientific">Azospirillum oleiclasticum</name>
    <dbReference type="NCBI Taxonomy" id="2735135"/>
    <lineage>
        <taxon>Bacteria</taxon>
        <taxon>Pseudomonadati</taxon>
        <taxon>Pseudomonadota</taxon>
        <taxon>Alphaproteobacteria</taxon>
        <taxon>Rhodospirillales</taxon>
        <taxon>Azospirillaceae</taxon>
        <taxon>Azospirillum</taxon>
    </lineage>
</organism>
<feature type="domain" description="DUF6644" evidence="2">
    <location>
        <begin position="37"/>
        <end position="166"/>
    </location>
</feature>
<feature type="transmembrane region" description="Helical" evidence="1">
    <location>
        <begin position="31"/>
        <end position="53"/>
    </location>
</feature>
<keyword evidence="4" id="KW-1185">Reference proteome</keyword>
<name>A0ABX2T5Z1_9PROT</name>
<dbReference type="EMBL" id="JABFDB010000001">
    <property type="protein sequence ID" value="NYZ18573.1"/>
    <property type="molecule type" value="Genomic_DNA"/>
</dbReference>
<evidence type="ECO:0000313" key="3">
    <source>
        <dbReference type="EMBL" id="NYZ18573.1"/>
    </source>
</evidence>
<dbReference type="InterPro" id="IPR046586">
    <property type="entry name" value="DUF6644"/>
</dbReference>
<keyword evidence="1" id="KW-0812">Transmembrane</keyword>
<proteinExistence type="predicted"/>
<sequence>MEHQHSAGGAMGLLEAVERSPVGEAMRSSLWLFPAVETLHIIGFALLVGSIVVYDLRLLAARPLVPADHLGRLLLPVSVTGFLIAVPAGLLLFTSEATAFAENPMFWAKMGLLAVGLVNIVVFHNGIGRRMESWADLRPPPAARVAGALSLIAWIGVLICGRLIAYL</sequence>
<gene>
    <name evidence="3" type="ORF">HND93_02520</name>
</gene>
<feature type="transmembrane region" description="Helical" evidence="1">
    <location>
        <begin position="145"/>
        <end position="165"/>
    </location>
</feature>
<dbReference type="Proteomes" id="UP000584642">
    <property type="component" value="Unassembled WGS sequence"/>
</dbReference>
<dbReference type="RefSeq" id="WP_180280303.1">
    <property type="nucleotide sequence ID" value="NZ_JABFDB010000001.1"/>
</dbReference>
<evidence type="ECO:0000313" key="4">
    <source>
        <dbReference type="Proteomes" id="UP000584642"/>
    </source>
</evidence>
<evidence type="ECO:0000256" key="1">
    <source>
        <dbReference type="SAM" id="Phobius"/>
    </source>
</evidence>
<feature type="transmembrane region" description="Helical" evidence="1">
    <location>
        <begin position="73"/>
        <end position="93"/>
    </location>
</feature>
<keyword evidence="1" id="KW-0472">Membrane</keyword>
<evidence type="ECO:0000259" key="2">
    <source>
        <dbReference type="Pfam" id="PF20349"/>
    </source>
</evidence>
<reference evidence="3 4" key="1">
    <citation type="submission" date="2020-05" db="EMBL/GenBank/DDBJ databases">
        <title>Azospirillum oleiclasticum sp. nov, a nitrogen-fixing and heavy crude oil-emulsifying bacterium isolated from the crude oil of Yumen Oilfield.</title>
        <authorList>
            <person name="Wu D."/>
            <person name="Cai M."/>
            <person name="Zhang X."/>
        </authorList>
    </citation>
    <scope>NUCLEOTIDE SEQUENCE [LARGE SCALE GENOMIC DNA]</scope>
    <source>
        <strain evidence="3 4">ROY-1-1-2</strain>
    </source>
</reference>